<evidence type="ECO:0000256" key="1">
    <source>
        <dbReference type="ARBA" id="ARBA00004141"/>
    </source>
</evidence>
<accession>A0A818QTG0</accession>
<gene>
    <name evidence="11" type="ORF">FME351_LOCUS24127</name>
    <name evidence="10" type="ORF">GRG538_LOCUS4023</name>
</gene>
<evidence type="ECO:0000256" key="7">
    <source>
        <dbReference type="ARBA" id="ARBA00023224"/>
    </source>
</evidence>
<keyword evidence="3 8" id="KW-1133">Transmembrane helix</keyword>
<evidence type="ECO:0000313" key="11">
    <source>
        <dbReference type="EMBL" id="CAF3644039.1"/>
    </source>
</evidence>
<evidence type="ECO:0000256" key="8">
    <source>
        <dbReference type="SAM" id="Phobius"/>
    </source>
</evidence>
<reference evidence="11" key="1">
    <citation type="submission" date="2021-02" db="EMBL/GenBank/DDBJ databases">
        <authorList>
            <person name="Nowell W R."/>
        </authorList>
    </citation>
    <scope>NUCLEOTIDE SEQUENCE</scope>
</reference>
<proteinExistence type="predicted"/>
<keyword evidence="7" id="KW-0807">Transducer</keyword>
<protein>
    <recommendedName>
        <fullName evidence="9">G-protein coupled receptors family 1 profile domain-containing protein</fullName>
    </recommendedName>
</protein>
<feature type="domain" description="G-protein coupled receptors family 1 profile" evidence="9">
    <location>
        <begin position="1"/>
        <end position="101"/>
    </location>
</feature>
<keyword evidence="4" id="KW-0297">G-protein coupled receptor</keyword>
<dbReference type="PANTHER" id="PTHR24243">
    <property type="entry name" value="G-PROTEIN COUPLED RECEPTOR"/>
    <property type="match status" value="1"/>
</dbReference>
<feature type="transmembrane region" description="Helical" evidence="8">
    <location>
        <begin position="88"/>
        <end position="108"/>
    </location>
</feature>
<evidence type="ECO:0000256" key="5">
    <source>
        <dbReference type="ARBA" id="ARBA00023136"/>
    </source>
</evidence>
<dbReference type="CDD" id="cd00637">
    <property type="entry name" value="7tm_classA_rhodopsin-like"/>
    <property type="match status" value="1"/>
</dbReference>
<dbReference type="AlphaFoldDB" id="A0A818QTG0"/>
<dbReference type="Gene3D" id="1.20.1070.10">
    <property type="entry name" value="Rhodopsin 7-helix transmembrane proteins"/>
    <property type="match status" value="1"/>
</dbReference>
<keyword evidence="6" id="KW-0675">Receptor</keyword>
<evidence type="ECO:0000256" key="6">
    <source>
        <dbReference type="ARBA" id="ARBA00023170"/>
    </source>
</evidence>
<dbReference type="PANTHER" id="PTHR24243:SF208">
    <property type="entry name" value="PYROKININ-1 RECEPTOR"/>
    <property type="match status" value="1"/>
</dbReference>
<evidence type="ECO:0000256" key="4">
    <source>
        <dbReference type="ARBA" id="ARBA00023040"/>
    </source>
</evidence>
<keyword evidence="5 8" id="KW-0472">Membrane</keyword>
<name>A0A818QTG0_9BILA</name>
<dbReference type="InterPro" id="IPR017452">
    <property type="entry name" value="GPCR_Rhodpsn_7TM"/>
</dbReference>
<sequence>MMIFGLLMISNARKRHMQIAADNNTRRKDLSRSKDRQLIRMLLVQVIIVICCTAPFATVNIFYKMVRYADEPVYNRKIKLFFDNICRLILYFNPMIEFYIYTLSSRAFRTEIKRVMKRGCKFVYEKFGLQQCFSKRQQNQIVVLSLSVSQ</sequence>
<dbReference type="GO" id="GO:0016020">
    <property type="term" value="C:membrane"/>
    <property type="evidence" value="ECO:0007669"/>
    <property type="project" value="UniProtKB-SubCell"/>
</dbReference>
<evidence type="ECO:0000259" key="9">
    <source>
        <dbReference type="PROSITE" id="PS50262"/>
    </source>
</evidence>
<keyword evidence="2 8" id="KW-0812">Transmembrane</keyword>
<evidence type="ECO:0000313" key="10">
    <source>
        <dbReference type="EMBL" id="CAF3334654.1"/>
    </source>
</evidence>
<organism evidence="11 12">
    <name type="scientific">Rotaria socialis</name>
    <dbReference type="NCBI Taxonomy" id="392032"/>
    <lineage>
        <taxon>Eukaryota</taxon>
        <taxon>Metazoa</taxon>
        <taxon>Spiralia</taxon>
        <taxon>Gnathifera</taxon>
        <taxon>Rotifera</taxon>
        <taxon>Eurotatoria</taxon>
        <taxon>Bdelloidea</taxon>
        <taxon>Philodinida</taxon>
        <taxon>Philodinidae</taxon>
        <taxon>Rotaria</taxon>
    </lineage>
</organism>
<dbReference type="Proteomes" id="UP000663869">
    <property type="component" value="Unassembled WGS sequence"/>
</dbReference>
<dbReference type="PROSITE" id="PS50262">
    <property type="entry name" value="G_PROTEIN_RECEP_F1_2"/>
    <property type="match status" value="1"/>
</dbReference>
<evidence type="ECO:0000313" key="12">
    <source>
        <dbReference type="Proteomes" id="UP000663869"/>
    </source>
</evidence>
<comment type="subcellular location">
    <subcellularLocation>
        <location evidence="1">Membrane</location>
        <topology evidence="1">Multi-pass membrane protein</topology>
    </subcellularLocation>
</comment>
<feature type="transmembrane region" description="Helical" evidence="8">
    <location>
        <begin position="42"/>
        <end position="63"/>
    </location>
</feature>
<dbReference type="SUPFAM" id="SSF81321">
    <property type="entry name" value="Family A G protein-coupled receptor-like"/>
    <property type="match status" value="1"/>
</dbReference>
<dbReference type="Proteomes" id="UP000663872">
    <property type="component" value="Unassembled WGS sequence"/>
</dbReference>
<evidence type="ECO:0000256" key="2">
    <source>
        <dbReference type="ARBA" id="ARBA00022692"/>
    </source>
</evidence>
<dbReference type="EMBL" id="CAJNYT010000148">
    <property type="protein sequence ID" value="CAF3334654.1"/>
    <property type="molecule type" value="Genomic_DNA"/>
</dbReference>
<dbReference type="EMBL" id="CAJNYU010003184">
    <property type="protein sequence ID" value="CAF3644039.1"/>
    <property type="molecule type" value="Genomic_DNA"/>
</dbReference>
<evidence type="ECO:0000256" key="3">
    <source>
        <dbReference type="ARBA" id="ARBA00022989"/>
    </source>
</evidence>
<dbReference type="GO" id="GO:0004930">
    <property type="term" value="F:G protein-coupled receptor activity"/>
    <property type="evidence" value="ECO:0007669"/>
    <property type="project" value="UniProtKB-KW"/>
</dbReference>
<comment type="caution">
    <text evidence="11">The sequence shown here is derived from an EMBL/GenBank/DDBJ whole genome shotgun (WGS) entry which is preliminary data.</text>
</comment>